<accession>A0A645IVQ5</accession>
<dbReference type="SUPFAM" id="SSF53639">
    <property type="entry name" value="AraD/HMP-PK domain-like"/>
    <property type="match status" value="1"/>
</dbReference>
<name>A0A645IVQ5_9ZZZZ</name>
<keyword evidence="2" id="KW-0456">Lyase</keyword>
<dbReference type="AlphaFoldDB" id="A0A645IVQ5"/>
<dbReference type="InterPro" id="IPR036409">
    <property type="entry name" value="Aldolase_II/adducin_N_sf"/>
</dbReference>
<dbReference type="GO" id="GO:0016832">
    <property type="term" value="F:aldehyde-lyase activity"/>
    <property type="evidence" value="ECO:0007669"/>
    <property type="project" value="TreeGrafter"/>
</dbReference>
<comment type="caution">
    <text evidence="4">The sequence shown here is derived from an EMBL/GenBank/DDBJ whole genome shotgun (WGS) entry which is preliminary data.</text>
</comment>
<evidence type="ECO:0000259" key="3">
    <source>
        <dbReference type="Pfam" id="PF00596"/>
    </source>
</evidence>
<feature type="domain" description="Class II aldolase/adducin N-terminal" evidence="3">
    <location>
        <begin position="13"/>
        <end position="72"/>
    </location>
</feature>
<dbReference type="GO" id="GO:0046872">
    <property type="term" value="F:metal ion binding"/>
    <property type="evidence" value="ECO:0007669"/>
    <property type="project" value="UniProtKB-KW"/>
</dbReference>
<dbReference type="EMBL" id="VSSQ01124840">
    <property type="protein sequence ID" value="MPN55498.1"/>
    <property type="molecule type" value="Genomic_DNA"/>
</dbReference>
<dbReference type="PANTHER" id="PTHR22789:SF0">
    <property type="entry name" value="3-OXO-TETRONATE 4-PHOSPHATE DECARBOXYLASE-RELATED"/>
    <property type="match status" value="1"/>
</dbReference>
<evidence type="ECO:0000256" key="1">
    <source>
        <dbReference type="ARBA" id="ARBA00022723"/>
    </source>
</evidence>
<dbReference type="InterPro" id="IPR001303">
    <property type="entry name" value="Aldolase_II/adducin_N"/>
</dbReference>
<proteinExistence type="predicted"/>
<evidence type="ECO:0000313" key="4">
    <source>
        <dbReference type="EMBL" id="MPN55498.1"/>
    </source>
</evidence>
<sequence>MTLLSPEEVFWIDKMAFAPFTIPGSSEMTYQIETRSKGRHVLVLQNHGLITWGETLRDAFWRTDVMENHCKLHNYIQSRGDTPREFTYRQMMMLQEMRQKYFK</sequence>
<organism evidence="4">
    <name type="scientific">bioreactor metagenome</name>
    <dbReference type="NCBI Taxonomy" id="1076179"/>
    <lineage>
        <taxon>unclassified sequences</taxon>
        <taxon>metagenomes</taxon>
        <taxon>ecological metagenomes</taxon>
    </lineage>
</organism>
<protein>
    <recommendedName>
        <fullName evidence="3">Class II aldolase/adducin N-terminal domain-containing protein</fullName>
    </recommendedName>
</protein>
<dbReference type="PANTHER" id="PTHR22789">
    <property type="entry name" value="FUCULOSE PHOSPHATE ALDOLASE"/>
    <property type="match status" value="1"/>
</dbReference>
<dbReference type="GO" id="GO:0005829">
    <property type="term" value="C:cytosol"/>
    <property type="evidence" value="ECO:0007669"/>
    <property type="project" value="TreeGrafter"/>
</dbReference>
<gene>
    <name evidence="4" type="ORF">SDC9_203181</name>
</gene>
<dbReference type="Gene3D" id="3.40.225.10">
    <property type="entry name" value="Class II aldolase/adducin N-terminal domain"/>
    <property type="match status" value="1"/>
</dbReference>
<evidence type="ECO:0000256" key="2">
    <source>
        <dbReference type="ARBA" id="ARBA00023239"/>
    </source>
</evidence>
<keyword evidence="1" id="KW-0479">Metal-binding</keyword>
<reference evidence="4" key="1">
    <citation type="submission" date="2019-08" db="EMBL/GenBank/DDBJ databases">
        <authorList>
            <person name="Kucharzyk K."/>
            <person name="Murdoch R.W."/>
            <person name="Higgins S."/>
            <person name="Loffler F."/>
        </authorList>
    </citation>
    <scope>NUCLEOTIDE SEQUENCE</scope>
</reference>
<dbReference type="InterPro" id="IPR050197">
    <property type="entry name" value="Aldolase_class_II_sugar_metab"/>
</dbReference>
<dbReference type="Pfam" id="PF00596">
    <property type="entry name" value="Aldolase_II"/>
    <property type="match status" value="1"/>
</dbReference>
<dbReference type="GO" id="GO:0019323">
    <property type="term" value="P:pentose catabolic process"/>
    <property type="evidence" value="ECO:0007669"/>
    <property type="project" value="TreeGrafter"/>
</dbReference>